<evidence type="ECO:0000256" key="2">
    <source>
        <dbReference type="ARBA" id="ARBA00004906"/>
    </source>
</evidence>
<evidence type="ECO:0000256" key="6">
    <source>
        <dbReference type="ARBA" id="ARBA00022723"/>
    </source>
</evidence>
<dbReference type="SUPFAM" id="SSF54695">
    <property type="entry name" value="POZ domain"/>
    <property type="match status" value="1"/>
</dbReference>
<comment type="similarity">
    <text evidence="3">Belongs to the nuclease type I family.</text>
</comment>
<evidence type="ECO:0000256" key="4">
    <source>
        <dbReference type="ARBA" id="ARBA00012562"/>
    </source>
</evidence>
<dbReference type="EC" id="3.1.30.1" evidence="4"/>
<keyword evidence="6" id="KW-0479">Metal-binding</keyword>
<dbReference type="UniPathway" id="UPA00143"/>
<feature type="domain" description="BTB" evidence="14">
    <location>
        <begin position="299"/>
        <end position="373"/>
    </location>
</feature>
<evidence type="ECO:0000256" key="3">
    <source>
        <dbReference type="ARBA" id="ARBA00009547"/>
    </source>
</evidence>
<keyword evidence="7" id="KW-0255">Endonuclease</keyword>
<dbReference type="PROSITE" id="PS50097">
    <property type="entry name" value="BTB"/>
    <property type="match status" value="1"/>
</dbReference>
<dbReference type="CDD" id="cd11010">
    <property type="entry name" value="S1-P1_nuclease"/>
    <property type="match status" value="1"/>
</dbReference>
<dbReference type="Pfam" id="PF03000">
    <property type="entry name" value="NPH3"/>
    <property type="match status" value="1"/>
</dbReference>
<comment type="catalytic activity">
    <reaction evidence="1">
        <text>Endonucleolytic cleavage to 5'-phosphomononucleotide and 5'-phosphooligonucleotide end-products.</text>
        <dbReference type="EC" id="3.1.30.1"/>
    </reaction>
</comment>
<dbReference type="GO" id="GO:0016567">
    <property type="term" value="P:protein ubiquitination"/>
    <property type="evidence" value="ECO:0007669"/>
    <property type="project" value="UniProtKB-UniPathway"/>
</dbReference>
<organism evidence="16 17">
    <name type="scientific">Leersia perrieri</name>
    <dbReference type="NCBI Taxonomy" id="77586"/>
    <lineage>
        <taxon>Eukaryota</taxon>
        <taxon>Viridiplantae</taxon>
        <taxon>Streptophyta</taxon>
        <taxon>Embryophyta</taxon>
        <taxon>Tracheophyta</taxon>
        <taxon>Spermatophyta</taxon>
        <taxon>Magnoliopsida</taxon>
        <taxon>Liliopsida</taxon>
        <taxon>Poales</taxon>
        <taxon>Poaceae</taxon>
        <taxon>BOP clade</taxon>
        <taxon>Oryzoideae</taxon>
        <taxon>Oryzeae</taxon>
        <taxon>Oryzinae</taxon>
        <taxon>Leersia</taxon>
    </lineage>
</organism>
<keyword evidence="17" id="KW-1185">Reference proteome</keyword>
<feature type="compositionally biased region" description="Basic and acidic residues" evidence="13">
    <location>
        <begin position="835"/>
        <end position="873"/>
    </location>
</feature>
<keyword evidence="10" id="KW-1015">Disulfide bond</keyword>
<evidence type="ECO:0000256" key="12">
    <source>
        <dbReference type="PROSITE-ProRule" id="PRU00982"/>
    </source>
</evidence>
<evidence type="ECO:0000256" key="13">
    <source>
        <dbReference type="SAM" id="MobiDB-lite"/>
    </source>
</evidence>
<dbReference type="Proteomes" id="UP000032180">
    <property type="component" value="Chromosome 4"/>
</dbReference>
<dbReference type="GO" id="GO:0003676">
    <property type="term" value="F:nucleic acid binding"/>
    <property type="evidence" value="ECO:0007669"/>
    <property type="project" value="InterPro"/>
</dbReference>
<evidence type="ECO:0000259" key="15">
    <source>
        <dbReference type="PROSITE" id="PS51649"/>
    </source>
</evidence>
<reference evidence="16 17" key="1">
    <citation type="submission" date="2012-08" db="EMBL/GenBank/DDBJ databases">
        <title>Oryza genome evolution.</title>
        <authorList>
            <person name="Wing R.A."/>
        </authorList>
    </citation>
    <scope>NUCLEOTIDE SEQUENCE</scope>
</reference>
<dbReference type="SMART" id="SM00225">
    <property type="entry name" value="BTB"/>
    <property type="match status" value="1"/>
</dbReference>
<dbReference type="GO" id="GO:0000014">
    <property type="term" value="F:single-stranded DNA endodeoxyribonuclease activity"/>
    <property type="evidence" value="ECO:0007669"/>
    <property type="project" value="UniProtKB-ARBA"/>
</dbReference>
<feature type="region of interest" description="Disordered" evidence="13">
    <location>
        <begin position="736"/>
        <end position="775"/>
    </location>
</feature>
<evidence type="ECO:0000256" key="8">
    <source>
        <dbReference type="ARBA" id="ARBA00022786"/>
    </source>
</evidence>
<comment type="similarity">
    <text evidence="12">Belongs to the NPH3 family.</text>
</comment>
<keyword evidence="5" id="KW-0540">Nuclease</keyword>
<dbReference type="GO" id="GO:0004521">
    <property type="term" value="F:RNA endonuclease activity"/>
    <property type="evidence" value="ECO:0007669"/>
    <property type="project" value="UniProtKB-ARBA"/>
</dbReference>
<dbReference type="Gramene" id="LPERR04G22390.1">
    <property type="protein sequence ID" value="LPERR04G22390.1"/>
    <property type="gene ID" value="LPERR04G22390"/>
</dbReference>
<dbReference type="PROSITE" id="PS51649">
    <property type="entry name" value="NPH3"/>
    <property type="match status" value="1"/>
</dbReference>
<dbReference type="eggNOG" id="ENOG502QR2D">
    <property type="taxonomic scope" value="Eukaryota"/>
</dbReference>
<evidence type="ECO:0000313" key="16">
    <source>
        <dbReference type="EnsemblPlants" id="LPERR04G22390.1"/>
    </source>
</evidence>
<proteinExistence type="inferred from homology"/>
<accession>A0A0D9WA34</accession>
<reference evidence="17" key="2">
    <citation type="submission" date="2013-12" db="EMBL/GenBank/DDBJ databases">
        <authorList>
            <person name="Yu Y."/>
            <person name="Lee S."/>
            <person name="de Baynast K."/>
            <person name="Wissotski M."/>
            <person name="Liu L."/>
            <person name="Talag J."/>
            <person name="Goicoechea J."/>
            <person name="Angelova A."/>
            <person name="Jetty R."/>
            <person name="Kudrna D."/>
            <person name="Golser W."/>
            <person name="Rivera L."/>
            <person name="Zhang J."/>
            <person name="Wing R."/>
        </authorList>
    </citation>
    <scope>NUCLEOTIDE SEQUENCE</scope>
</reference>
<feature type="domain" description="NPH3" evidence="15">
    <location>
        <begin position="619"/>
        <end position="719"/>
    </location>
</feature>
<comment type="pathway">
    <text evidence="2">Protein modification; protein ubiquitination.</text>
</comment>
<evidence type="ECO:0000256" key="11">
    <source>
        <dbReference type="ARBA" id="ARBA00023180"/>
    </source>
</evidence>
<dbReference type="InterPro" id="IPR027356">
    <property type="entry name" value="NPH3_dom"/>
</dbReference>
<dbReference type="PANTHER" id="PTHR32370">
    <property type="entry name" value="OS12G0117600 PROTEIN"/>
    <property type="match status" value="1"/>
</dbReference>
<name>A0A0D9WA34_9ORYZ</name>
<evidence type="ECO:0000259" key="14">
    <source>
        <dbReference type="PROSITE" id="PS50097"/>
    </source>
</evidence>
<dbReference type="InterPro" id="IPR000210">
    <property type="entry name" value="BTB/POZ_dom"/>
</dbReference>
<feature type="region of interest" description="Disordered" evidence="13">
    <location>
        <begin position="553"/>
        <end position="578"/>
    </location>
</feature>
<dbReference type="Gene3D" id="1.10.575.10">
    <property type="entry name" value="P1 Nuclease"/>
    <property type="match status" value="2"/>
</dbReference>
<dbReference type="Pfam" id="PF00651">
    <property type="entry name" value="BTB"/>
    <property type="match status" value="1"/>
</dbReference>
<feature type="compositionally biased region" description="Low complexity" evidence="13">
    <location>
        <begin position="754"/>
        <end position="773"/>
    </location>
</feature>
<evidence type="ECO:0000256" key="9">
    <source>
        <dbReference type="ARBA" id="ARBA00022801"/>
    </source>
</evidence>
<dbReference type="Pfam" id="PF02265">
    <property type="entry name" value="S1-P1_nuclease"/>
    <property type="match status" value="1"/>
</dbReference>
<dbReference type="EnsemblPlants" id="LPERR04G22390.1">
    <property type="protein sequence ID" value="LPERR04G22390.1"/>
    <property type="gene ID" value="LPERR04G22390"/>
</dbReference>
<dbReference type="InterPro" id="IPR003154">
    <property type="entry name" value="S1/P1nuclease"/>
</dbReference>
<dbReference type="SUPFAM" id="SSF48537">
    <property type="entry name" value="Phospholipase C/P1 nuclease"/>
    <property type="match status" value="1"/>
</dbReference>
<keyword evidence="9" id="KW-0378">Hydrolase</keyword>
<sequence length="873" mass="95534">MASNKCSLYQPLAAAAVALFFVLASAPVAHCWSKEGHMLTCRIAQDLLEPAAAHAVRNLLPEEADGDLSAMCVWPDQVRHWYKYRWTSPLHFIDTPDKACSFVYSRDCHGPDGAEDMCVAGAIANFTSQLMHYKHGSADRKYNMTEALLFLSHFMGDVHQVWDREMILTAIAEFYGKDMDAFQKDLVHNFTTGTWSDDVSSWGDCEDLLSCSTKYATESINLACKWAYNDVHEGETLSDDYLGSRLPIVTRRIAQGGVRLAMFLNRVFVLYSTSGIATVLVLTRSKFSSCRTCMTELESDVVVEVGDFSFHLHKFPLMSRSGTLQKLISEAVAGAGADDGEPCSVELHDVPGGAAAFELAARFCYDVRAELNAGNVVPVLCAAEHLAMTDDHAAAAAGGEGNLAEQAESFFRDVLSTWDDAVRALRSINGGDPLLLPLAEDLAVVSRCIDALASKACADTWLFGWPPIVEHYTTAARRGIEETVLWNGIAGTGGGKPRSPGADWWYKQASSLNLPMYKRLIAAMKSKGMSPESIAGSITHYAKRHLSGLTRRAIRRGAEGASRGGRRDAPNREGRRDDERMLEQFVAANTFAASSPEIMDEGQLVDAPSGGELMPVSTVAKLVDGYLAEVSTDANLKLSKFQGIAELVPDYARAIDDGIYRAIDIYLKAHPWLTVSEREQLCRLMNCQKLSLEACTHAAQNERLPLRVVVQVLFFEQLRLRTTVAGWFFVADNASPAAAHHAPPPPEDEEDVDVAAGNSSNARSSSASASATSVDEIRQRVVELEEECSTIKEEIHRLGKPKGALSRLFRKLGFGRKTPPPPPAAQQQQLTSSSGDEKRRSVSGDEKHRSVSGDQRRKSVSGDEKRKSMSLEC</sequence>
<dbReference type="GO" id="GO:0006308">
    <property type="term" value="P:DNA catabolic process"/>
    <property type="evidence" value="ECO:0007669"/>
    <property type="project" value="InterPro"/>
</dbReference>
<feature type="compositionally biased region" description="Basic and acidic residues" evidence="13">
    <location>
        <begin position="565"/>
        <end position="578"/>
    </location>
</feature>
<dbReference type="InterPro" id="IPR011333">
    <property type="entry name" value="SKP1/BTB/POZ_sf"/>
</dbReference>
<dbReference type="InterPro" id="IPR008947">
    <property type="entry name" value="PLipase_C/P1_nuclease_dom_sf"/>
</dbReference>
<dbReference type="InterPro" id="IPR043454">
    <property type="entry name" value="NPH3/RPT2-like"/>
</dbReference>
<dbReference type="Gene3D" id="3.30.710.10">
    <property type="entry name" value="Potassium Channel Kv1.1, Chain A"/>
    <property type="match status" value="1"/>
</dbReference>
<evidence type="ECO:0000256" key="1">
    <source>
        <dbReference type="ARBA" id="ARBA00000245"/>
    </source>
</evidence>
<evidence type="ECO:0000256" key="7">
    <source>
        <dbReference type="ARBA" id="ARBA00022759"/>
    </source>
</evidence>
<reference evidence="16" key="3">
    <citation type="submission" date="2015-04" db="UniProtKB">
        <authorList>
            <consortium name="EnsemblPlants"/>
        </authorList>
    </citation>
    <scope>IDENTIFICATION</scope>
</reference>
<evidence type="ECO:0000313" key="17">
    <source>
        <dbReference type="Proteomes" id="UP000032180"/>
    </source>
</evidence>
<keyword evidence="8" id="KW-0833">Ubl conjugation pathway</keyword>
<dbReference type="GO" id="GO:0046872">
    <property type="term" value="F:metal ion binding"/>
    <property type="evidence" value="ECO:0007669"/>
    <property type="project" value="UniProtKB-KW"/>
</dbReference>
<keyword evidence="11" id="KW-0325">Glycoprotein</keyword>
<evidence type="ECO:0000256" key="5">
    <source>
        <dbReference type="ARBA" id="ARBA00022722"/>
    </source>
</evidence>
<evidence type="ECO:0000256" key="10">
    <source>
        <dbReference type="ARBA" id="ARBA00023157"/>
    </source>
</evidence>
<feature type="region of interest" description="Disordered" evidence="13">
    <location>
        <begin position="813"/>
        <end position="873"/>
    </location>
</feature>
<dbReference type="AlphaFoldDB" id="A0A0D9WA34"/>
<protein>
    <recommendedName>
        <fullName evidence="4">Aspergillus nuclease S1</fullName>
        <ecNumber evidence="4">3.1.30.1</ecNumber>
    </recommendedName>
</protein>
<dbReference type="HOGENOM" id="CLU_329115_0_0_1"/>